<reference evidence="2 3" key="1">
    <citation type="journal article" date="2012" name="BMC Genomics">
        <title>Complete genome sequence of Saccharothrix espanaensis DSM 44229T and comparison to the other completely sequenced Pseudonocardiaceae.</title>
        <authorList>
            <person name="Strobel T."/>
            <person name="Al-Dilaimi A."/>
            <person name="Blom J."/>
            <person name="Gessner A."/>
            <person name="Kalinowski J."/>
            <person name="Luzhetska M."/>
            <person name="Puhler A."/>
            <person name="Szczepanowski R."/>
            <person name="Bechthold A."/>
            <person name="Ruckert C."/>
        </authorList>
    </citation>
    <scope>NUCLEOTIDE SEQUENCE [LARGE SCALE GENOMIC DNA]</scope>
    <source>
        <strain evidence="3">ATCC 51144 / DSM 44229 / JCM 9112 / NBRC 15066 / NRRL 15764</strain>
    </source>
</reference>
<dbReference type="HOGENOM" id="CLU_1577379_0_0_11"/>
<dbReference type="Gene3D" id="3.40.710.10">
    <property type="entry name" value="DD-peptidase/beta-lactamase superfamily"/>
    <property type="match status" value="1"/>
</dbReference>
<keyword evidence="3" id="KW-1185">Reference proteome</keyword>
<dbReference type="PANTHER" id="PTHR46825:SF7">
    <property type="entry name" value="D-ALANYL-D-ALANINE CARBOXYPEPTIDASE"/>
    <property type="match status" value="1"/>
</dbReference>
<dbReference type="InterPro" id="IPR012338">
    <property type="entry name" value="Beta-lactam/transpept-like"/>
</dbReference>
<dbReference type="Proteomes" id="UP000006281">
    <property type="component" value="Chromosome"/>
</dbReference>
<feature type="domain" description="Beta-lactamase-related" evidence="1">
    <location>
        <begin position="1"/>
        <end position="151"/>
    </location>
</feature>
<accession>K0JYF0</accession>
<dbReference type="Pfam" id="PF00144">
    <property type="entry name" value="Beta-lactamase"/>
    <property type="match status" value="1"/>
</dbReference>
<dbReference type="EMBL" id="HE804045">
    <property type="protein sequence ID" value="CCH31146.1"/>
    <property type="molecule type" value="Genomic_DNA"/>
</dbReference>
<dbReference type="PANTHER" id="PTHR46825">
    <property type="entry name" value="D-ALANYL-D-ALANINE-CARBOXYPEPTIDASE/ENDOPEPTIDASE AMPH"/>
    <property type="match status" value="1"/>
</dbReference>
<evidence type="ECO:0000313" key="3">
    <source>
        <dbReference type="Proteomes" id="UP000006281"/>
    </source>
</evidence>
<proteinExistence type="predicted"/>
<sequence length="169" mass="18209">MVIERVTGRSWRDEVTRRVLRPLGLRDTGTPVDRPHLPGPHASAYEELDGSPFDVTRFNPSVGGAAGSMTSTTADLERFARKLFTGGLLKPAERAELTRTTAVSTYYGLGAVVLPLSCGTTVLGHDGYLLGWLTEMWVDQDGSRSLTLSANMARGGLLSVGPLLDEVFC</sequence>
<dbReference type="STRING" id="1179773.BN6_38550"/>
<dbReference type="KEGG" id="sesp:BN6_38550"/>
<dbReference type="OrthoDB" id="503788at2"/>
<dbReference type="AlphaFoldDB" id="K0JYF0"/>
<organism evidence="2 3">
    <name type="scientific">Saccharothrix espanaensis (strain ATCC 51144 / DSM 44229 / JCM 9112 / NBRC 15066 / NRRL 15764)</name>
    <dbReference type="NCBI Taxonomy" id="1179773"/>
    <lineage>
        <taxon>Bacteria</taxon>
        <taxon>Bacillati</taxon>
        <taxon>Actinomycetota</taxon>
        <taxon>Actinomycetes</taxon>
        <taxon>Pseudonocardiales</taxon>
        <taxon>Pseudonocardiaceae</taxon>
        <taxon>Saccharothrix</taxon>
    </lineage>
</organism>
<gene>
    <name evidence="2" type="ordered locus">BN6_38550</name>
</gene>
<evidence type="ECO:0000259" key="1">
    <source>
        <dbReference type="Pfam" id="PF00144"/>
    </source>
</evidence>
<dbReference type="PATRIC" id="fig|1179773.3.peg.3858"/>
<name>K0JYF0_SACES</name>
<protein>
    <recommendedName>
        <fullName evidence="1">Beta-lactamase-related domain-containing protein</fullName>
    </recommendedName>
</protein>
<evidence type="ECO:0000313" key="2">
    <source>
        <dbReference type="EMBL" id="CCH31146.1"/>
    </source>
</evidence>
<dbReference type="eggNOG" id="COG1680">
    <property type="taxonomic scope" value="Bacteria"/>
</dbReference>
<dbReference type="InterPro" id="IPR001466">
    <property type="entry name" value="Beta-lactam-related"/>
</dbReference>
<dbReference type="SUPFAM" id="SSF56601">
    <property type="entry name" value="beta-lactamase/transpeptidase-like"/>
    <property type="match status" value="1"/>
</dbReference>
<dbReference type="InterPro" id="IPR050491">
    <property type="entry name" value="AmpC-like"/>
</dbReference>